<gene>
    <name evidence="1" type="ORF">OFLC_LOCUS8064</name>
</gene>
<dbReference type="Proteomes" id="UP000267606">
    <property type="component" value="Unassembled WGS sequence"/>
</dbReference>
<dbReference type="EMBL" id="UZAJ01008845">
    <property type="protein sequence ID" value="VDO53874.1"/>
    <property type="molecule type" value="Genomic_DNA"/>
</dbReference>
<keyword evidence="2" id="KW-1185">Reference proteome</keyword>
<sequence>MESETVFHACASLLKESYEEVGEVILHKLLNMLNKCSELTDSSFDSIAAELVPSLLQIIRKSSLVECRYLASLALGSLGAIDPGRIGLSLARSNNGDQHNVRFVFVDSGEQFYIELLERAAVAFSGVLDASMQVECSYSIQTVLQELLGKHSSENSHLWDLLSEQCQNSLSMLRKSNFILHKPFQQLPSKRPIIECEQVKDFRSWLNLWYKITAAKVGDSFFYSFHF</sequence>
<accession>A0A183HKQ4</accession>
<name>A0A183HKQ4_9BILA</name>
<dbReference type="STRING" id="387005.A0A183HKQ4"/>
<evidence type="ECO:0000313" key="3">
    <source>
        <dbReference type="WBParaSite" id="OFLC_0000806501-mRNA-1"/>
    </source>
</evidence>
<evidence type="ECO:0000313" key="1">
    <source>
        <dbReference type="EMBL" id="VDO53874.1"/>
    </source>
</evidence>
<reference evidence="3" key="1">
    <citation type="submission" date="2016-06" db="UniProtKB">
        <authorList>
            <consortium name="WormBaseParasite"/>
        </authorList>
    </citation>
    <scope>IDENTIFICATION</scope>
</reference>
<proteinExistence type="predicted"/>
<organism evidence="3">
    <name type="scientific">Onchocerca flexuosa</name>
    <dbReference type="NCBI Taxonomy" id="387005"/>
    <lineage>
        <taxon>Eukaryota</taxon>
        <taxon>Metazoa</taxon>
        <taxon>Ecdysozoa</taxon>
        <taxon>Nematoda</taxon>
        <taxon>Chromadorea</taxon>
        <taxon>Rhabditida</taxon>
        <taxon>Spirurina</taxon>
        <taxon>Spiruromorpha</taxon>
        <taxon>Filarioidea</taxon>
        <taxon>Onchocercidae</taxon>
        <taxon>Onchocerca</taxon>
    </lineage>
</organism>
<protein>
    <submittedName>
        <fullName evidence="3">HEAT repeat protein</fullName>
    </submittedName>
</protein>
<dbReference type="AlphaFoldDB" id="A0A183HKQ4"/>
<dbReference type="WBParaSite" id="OFLC_0000806501-mRNA-1">
    <property type="protein sequence ID" value="OFLC_0000806501-mRNA-1"/>
    <property type="gene ID" value="OFLC_0000806501"/>
</dbReference>
<evidence type="ECO:0000313" key="2">
    <source>
        <dbReference type="Proteomes" id="UP000267606"/>
    </source>
</evidence>
<reference evidence="1 2" key="2">
    <citation type="submission" date="2018-11" db="EMBL/GenBank/DDBJ databases">
        <authorList>
            <consortium name="Pathogen Informatics"/>
        </authorList>
    </citation>
    <scope>NUCLEOTIDE SEQUENCE [LARGE SCALE GENOMIC DNA]</scope>
</reference>